<dbReference type="VEuPathDB" id="FungiDB:SeMB42_g02005"/>
<dbReference type="EC" id="2.1.1.244" evidence="5"/>
<evidence type="ECO:0000256" key="9">
    <source>
        <dbReference type="ARBA" id="ARBA00047885"/>
    </source>
</evidence>
<keyword evidence="2" id="KW-0489">Methyltransferase</keyword>
<dbReference type="Proteomes" id="UP000317494">
    <property type="component" value="Unassembled WGS sequence"/>
</dbReference>
<dbReference type="Gene3D" id="3.40.50.150">
    <property type="entry name" value="Vaccinia Virus protein VP39"/>
    <property type="match status" value="1"/>
</dbReference>
<dbReference type="InterPro" id="IPR029063">
    <property type="entry name" value="SAM-dependent_MTases_sf"/>
</dbReference>
<dbReference type="GO" id="GO:0032259">
    <property type="term" value="P:methylation"/>
    <property type="evidence" value="ECO:0007669"/>
    <property type="project" value="UniProtKB-KW"/>
</dbReference>
<protein>
    <recommendedName>
        <fullName evidence="6">Alpha N-terminal protein methyltransferase 1</fullName>
        <ecNumber evidence="5">2.1.1.244</ecNumber>
    </recommendedName>
    <alternativeName>
        <fullName evidence="11">Translation associated element 1</fullName>
    </alternativeName>
    <alternativeName>
        <fullName evidence="7">X-Pro-Lys N-terminal protein methyltransferase 1</fullName>
    </alternativeName>
</protein>
<dbReference type="EMBL" id="QEAN01000057">
    <property type="protein sequence ID" value="TPX51218.1"/>
    <property type="molecule type" value="Genomic_DNA"/>
</dbReference>
<comment type="similarity">
    <text evidence="1">Belongs to the methyltransferase superfamily. NTM1 family.</text>
</comment>
<dbReference type="GO" id="GO:0005737">
    <property type="term" value="C:cytoplasm"/>
    <property type="evidence" value="ECO:0007669"/>
    <property type="project" value="TreeGrafter"/>
</dbReference>
<dbReference type="InterPro" id="IPR008576">
    <property type="entry name" value="MeTrfase_NTM1"/>
</dbReference>
<evidence type="ECO:0000256" key="11">
    <source>
        <dbReference type="ARBA" id="ARBA00082558"/>
    </source>
</evidence>
<feature type="binding site" evidence="12">
    <location>
        <position position="155"/>
    </location>
    <ligand>
        <name>S-adenosyl-L-methionine</name>
        <dbReference type="ChEBI" id="CHEBI:59789"/>
    </ligand>
</feature>
<dbReference type="GO" id="GO:0071885">
    <property type="term" value="F:N-terminal protein N-methyltransferase activity"/>
    <property type="evidence" value="ECO:0007669"/>
    <property type="project" value="UniProtKB-EC"/>
</dbReference>
<dbReference type="EMBL" id="QEAM01000168">
    <property type="protein sequence ID" value="TPX44776.1"/>
    <property type="molecule type" value="Genomic_DNA"/>
</dbReference>
<evidence type="ECO:0000256" key="3">
    <source>
        <dbReference type="ARBA" id="ARBA00022679"/>
    </source>
</evidence>
<dbReference type="CDD" id="cd02440">
    <property type="entry name" value="AdoMet_MTases"/>
    <property type="match status" value="1"/>
</dbReference>
<name>A0A507D048_9FUNG</name>
<evidence type="ECO:0000313" key="15">
    <source>
        <dbReference type="Proteomes" id="UP000317494"/>
    </source>
</evidence>
<accession>A0A507D048</accession>
<feature type="binding site" evidence="12">
    <location>
        <position position="92"/>
    </location>
    <ligand>
        <name>S-adenosyl-L-methionine</name>
        <dbReference type="ChEBI" id="CHEBI:59789"/>
    </ligand>
</feature>
<dbReference type="AlphaFoldDB" id="A0A507D048"/>
<proteinExistence type="inferred from homology"/>
<dbReference type="FunFam" id="3.40.50.150:FF:000025">
    <property type="entry name" value="N-terminal Xaa-Pro-Lys N-methyltransferase 1"/>
    <property type="match status" value="1"/>
</dbReference>
<evidence type="ECO:0000256" key="5">
    <source>
        <dbReference type="ARBA" id="ARBA00039112"/>
    </source>
</evidence>
<comment type="catalytic activity">
    <reaction evidence="8">
        <text>N-terminal L-seryl-L-prolyl-L-lysyl-[protein] + 3 S-adenosyl-L-methionine = N-terminal N,N,N-trimethyl-L-seryl-L-prolyl-L-lysyl-[protein] + 3 S-adenosyl-L-homocysteine + 3 H(+)</text>
        <dbReference type="Rhea" id="RHEA:54724"/>
        <dbReference type="Rhea" id="RHEA-COMP:13789"/>
        <dbReference type="Rhea" id="RHEA-COMP:13973"/>
        <dbReference type="ChEBI" id="CHEBI:15378"/>
        <dbReference type="ChEBI" id="CHEBI:57856"/>
        <dbReference type="ChEBI" id="CHEBI:59789"/>
        <dbReference type="ChEBI" id="CHEBI:138061"/>
        <dbReference type="ChEBI" id="CHEBI:138317"/>
        <dbReference type="EC" id="2.1.1.244"/>
    </reaction>
</comment>
<keyword evidence="3" id="KW-0808">Transferase</keyword>
<dbReference type="OrthoDB" id="1298661at2759"/>
<evidence type="ECO:0000256" key="10">
    <source>
        <dbReference type="ARBA" id="ARBA00048167"/>
    </source>
</evidence>
<evidence type="ECO:0000256" key="6">
    <source>
        <dbReference type="ARBA" id="ARBA00039449"/>
    </source>
</evidence>
<organism evidence="13 16">
    <name type="scientific">Synchytrium endobioticum</name>
    <dbReference type="NCBI Taxonomy" id="286115"/>
    <lineage>
        <taxon>Eukaryota</taxon>
        <taxon>Fungi</taxon>
        <taxon>Fungi incertae sedis</taxon>
        <taxon>Chytridiomycota</taxon>
        <taxon>Chytridiomycota incertae sedis</taxon>
        <taxon>Chytridiomycetes</taxon>
        <taxon>Synchytriales</taxon>
        <taxon>Synchytriaceae</taxon>
        <taxon>Synchytrium</taxon>
    </lineage>
</organism>
<evidence type="ECO:0000256" key="7">
    <source>
        <dbReference type="ARBA" id="ARBA00043129"/>
    </source>
</evidence>
<feature type="binding site" evidence="12">
    <location>
        <position position="87"/>
    </location>
    <ligand>
        <name>S-adenosyl-L-methionine</name>
        <dbReference type="ChEBI" id="CHEBI:59789"/>
    </ligand>
</feature>
<evidence type="ECO:0000313" key="16">
    <source>
        <dbReference type="Proteomes" id="UP000320475"/>
    </source>
</evidence>
<keyword evidence="15" id="KW-1185">Reference proteome</keyword>
<evidence type="ECO:0000313" key="13">
    <source>
        <dbReference type="EMBL" id="TPX44776.1"/>
    </source>
</evidence>
<evidence type="ECO:0000256" key="1">
    <source>
        <dbReference type="ARBA" id="ARBA00009059"/>
    </source>
</evidence>
<evidence type="ECO:0000256" key="8">
    <source>
        <dbReference type="ARBA" id="ARBA00047306"/>
    </source>
</evidence>
<evidence type="ECO:0000256" key="4">
    <source>
        <dbReference type="ARBA" id="ARBA00022691"/>
    </source>
</evidence>
<dbReference type="SUPFAM" id="SSF53335">
    <property type="entry name" value="S-adenosyl-L-methionine-dependent methyltransferases"/>
    <property type="match status" value="1"/>
</dbReference>
<evidence type="ECO:0000256" key="2">
    <source>
        <dbReference type="ARBA" id="ARBA00022603"/>
    </source>
</evidence>
<comment type="catalytic activity">
    <reaction evidence="10">
        <text>N-terminal L-alanyl-L-prolyl-L-lysyl-[protein] + 3 S-adenosyl-L-methionine = N-terminal N,N,N-trimethyl-L-alanyl-L-prolyl-L-lysyl-[protein] + 3 S-adenosyl-L-homocysteine + 3 H(+)</text>
        <dbReference type="Rhea" id="RHEA:54712"/>
        <dbReference type="Rhea" id="RHEA-COMP:13785"/>
        <dbReference type="Rhea" id="RHEA-COMP:13971"/>
        <dbReference type="ChEBI" id="CHEBI:15378"/>
        <dbReference type="ChEBI" id="CHEBI:57856"/>
        <dbReference type="ChEBI" id="CHEBI:59789"/>
        <dbReference type="ChEBI" id="CHEBI:138057"/>
        <dbReference type="ChEBI" id="CHEBI:138315"/>
        <dbReference type="EC" id="2.1.1.244"/>
    </reaction>
</comment>
<dbReference type="Proteomes" id="UP000320475">
    <property type="component" value="Unassembled WGS sequence"/>
</dbReference>
<keyword evidence="4 12" id="KW-0949">S-adenosyl-L-methionine</keyword>
<feature type="binding site" evidence="12">
    <location>
        <begin position="139"/>
        <end position="140"/>
    </location>
    <ligand>
        <name>S-adenosyl-L-methionine</name>
        <dbReference type="ChEBI" id="CHEBI:59789"/>
    </ligand>
</feature>
<dbReference type="PANTHER" id="PTHR12753">
    <property type="entry name" value="AD-003 - RELATED"/>
    <property type="match status" value="1"/>
</dbReference>
<comment type="catalytic activity">
    <reaction evidence="9">
        <text>N-terminal L-prolyl-L-prolyl-L-lysyl-[protein] + 2 S-adenosyl-L-methionine = N-terminal N,N-dimethyl-L-prolyl-L-prolyl-L-lysyl-[protein] + 2 S-adenosyl-L-homocysteine + 2 H(+)</text>
        <dbReference type="Rhea" id="RHEA:54736"/>
        <dbReference type="Rhea" id="RHEA-COMP:13787"/>
        <dbReference type="Rhea" id="RHEA-COMP:13974"/>
        <dbReference type="ChEBI" id="CHEBI:15378"/>
        <dbReference type="ChEBI" id="CHEBI:57856"/>
        <dbReference type="ChEBI" id="CHEBI:59789"/>
        <dbReference type="ChEBI" id="CHEBI:138059"/>
        <dbReference type="ChEBI" id="CHEBI:138318"/>
        <dbReference type="EC" id="2.1.1.244"/>
    </reaction>
</comment>
<dbReference type="Pfam" id="PF05891">
    <property type="entry name" value="Methyltransf_PK"/>
    <property type="match status" value="1"/>
</dbReference>
<evidence type="ECO:0000256" key="12">
    <source>
        <dbReference type="PIRSR" id="PIRSR016958-1"/>
    </source>
</evidence>
<gene>
    <name evidence="13" type="ORF">SeLEV6574_g04297</name>
    <name evidence="14" type="ORF">SeMB42_g02005</name>
</gene>
<dbReference type="PANTHER" id="PTHR12753:SF0">
    <property type="entry name" value="ALPHA N-TERMINAL PROTEIN METHYLTRANSFERASE 1"/>
    <property type="match status" value="1"/>
</dbReference>
<comment type="caution">
    <text evidence="13">The sequence shown here is derived from an EMBL/GenBank/DDBJ whole genome shotgun (WGS) entry which is preliminary data.</text>
</comment>
<sequence length="247" mass="27552">MTASSEGPPKPKDPRHHAASWYMDAASYWDGVDATVDGMLGGFANLTEIDCRGSLKFIEEYVKPTKALPGRAALPPRIPSSLACDCGAGIGRVSKNFLLKIFNKVDLVEQNPKFLEKGKRMFDADGISERVDRFIAVGLQDFSPDEGRYDLIWCQWVLGHLTDDDFIDFFKRCKNGLKPGGIIGVKENTTEASDYEVDDTDSSVTRSDEKFKELFEKAGLQILKEAKQNGFPSCLYPVRMYMLEASE</sequence>
<dbReference type="PIRSF" id="PIRSF016958">
    <property type="entry name" value="DUF858_MeTrfase_lik"/>
    <property type="match status" value="1"/>
</dbReference>
<evidence type="ECO:0000313" key="14">
    <source>
        <dbReference type="EMBL" id="TPX51218.1"/>
    </source>
</evidence>
<reference evidence="15 16" key="1">
    <citation type="journal article" date="2019" name="Sci. Rep.">
        <title>Comparative genomics of chytrid fungi reveal insights into the obligate biotrophic and pathogenic lifestyle of Synchytrium endobioticum.</title>
        <authorList>
            <person name="van de Vossenberg B.T.L.H."/>
            <person name="Warris S."/>
            <person name="Nguyen H.D.T."/>
            <person name="van Gent-Pelzer M.P.E."/>
            <person name="Joly D.L."/>
            <person name="van de Geest H.C."/>
            <person name="Bonants P.J.M."/>
            <person name="Smith D.S."/>
            <person name="Levesque C.A."/>
            <person name="van der Lee T.A.J."/>
        </authorList>
    </citation>
    <scope>NUCLEOTIDE SEQUENCE [LARGE SCALE GENOMIC DNA]</scope>
    <source>
        <strain evidence="13 16">LEV6574</strain>
        <strain evidence="14 15">MB42</strain>
    </source>
</reference>
<dbReference type="STRING" id="286115.A0A507D048"/>